<comment type="function">
    <text evidence="2">Counteracts the endogenous Pycsar antiviral defense system. Phosphodiesterase that enables metal-dependent hydrolysis of host cyclic nucleotide Pycsar defense signals such as cCMP and cUMP.</text>
</comment>
<accession>A0ABW0HS54</accession>
<keyword evidence="6" id="KW-1185">Reference proteome</keyword>
<comment type="caution">
    <text evidence="5">The sequence shown here is derived from an EMBL/GenBank/DDBJ whole genome shotgun (WGS) entry which is preliminary data.</text>
</comment>
<feature type="domain" description="Metallo-beta-lactamase" evidence="4">
    <location>
        <begin position="22"/>
        <end position="230"/>
    </location>
</feature>
<dbReference type="EMBL" id="JBHSMI010000023">
    <property type="protein sequence ID" value="MFC5403354.1"/>
    <property type="molecule type" value="Genomic_DNA"/>
</dbReference>
<name>A0ABW0HS54_9BACL</name>
<evidence type="ECO:0000313" key="6">
    <source>
        <dbReference type="Proteomes" id="UP001596113"/>
    </source>
</evidence>
<dbReference type="Gene3D" id="3.60.15.10">
    <property type="entry name" value="Ribonuclease Z/Hydroxyacylglutathione hydrolase-like"/>
    <property type="match status" value="1"/>
</dbReference>
<dbReference type="Pfam" id="PF00753">
    <property type="entry name" value="Lactamase_B"/>
    <property type="match status" value="1"/>
</dbReference>
<evidence type="ECO:0000313" key="5">
    <source>
        <dbReference type="EMBL" id="MFC5403354.1"/>
    </source>
</evidence>
<dbReference type="SUPFAM" id="SSF56281">
    <property type="entry name" value="Metallo-hydrolase/oxidoreductase"/>
    <property type="match status" value="1"/>
</dbReference>
<dbReference type="InterPro" id="IPR001279">
    <property type="entry name" value="Metallo-B-lactamas"/>
</dbReference>
<protein>
    <submittedName>
        <fullName evidence="5">MBL fold metallo-hydrolase</fullName>
    </submittedName>
</protein>
<comment type="catalytic activity">
    <reaction evidence="3">
        <text>3',5'-cyclic UMP + H2O = UMP + H(+)</text>
        <dbReference type="Rhea" id="RHEA:70575"/>
        <dbReference type="ChEBI" id="CHEBI:15377"/>
        <dbReference type="ChEBI" id="CHEBI:15378"/>
        <dbReference type="ChEBI" id="CHEBI:57865"/>
        <dbReference type="ChEBI" id="CHEBI:184387"/>
    </reaction>
    <physiologicalReaction direction="left-to-right" evidence="3">
        <dbReference type="Rhea" id="RHEA:70576"/>
    </physiologicalReaction>
</comment>
<gene>
    <name evidence="5" type="ORF">ACFPOF_11495</name>
</gene>
<evidence type="ECO:0000256" key="2">
    <source>
        <dbReference type="ARBA" id="ARBA00034301"/>
    </source>
</evidence>
<sequence length="253" mass="27528">MPTNPSIAVLPISAPVMGRTDIVHLTLLYDERDVALVDTGFPGQLEQLLDGIRSYDVDPGRLNHILMTHQDIDHIGNLQTLVDNAPAPINVYAHFEEKPYIEGERRILRFTDEAIASVDRMPDSVPEAFKQGLKRLMLNPPKANVQRTVEGGERLSLCGGIVVIDTPGHTPGHVSYYHQPSRTLIAGDALTADNGVLRGPDPHSTLDMATAVDSLSNLLGFDIERVICYHGGVVEGDIRTGLTELIASAARSE</sequence>
<evidence type="ECO:0000259" key="4">
    <source>
        <dbReference type="SMART" id="SM00849"/>
    </source>
</evidence>
<dbReference type="PANTHER" id="PTHR42951:SF15">
    <property type="entry name" value="METALLO-BETA-LACTAMASE SUPERFAMILY PROTEIN"/>
    <property type="match status" value="1"/>
</dbReference>
<reference evidence="6" key="1">
    <citation type="journal article" date="2019" name="Int. J. Syst. Evol. Microbiol.">
        <title>The Global Catalogue of Microorganisms (GCM) 10K type strain sequencing project: providing services to taxonomists for standard genome sequencing and annotation.</title>
        <authorList>
            <consortium name="The Broad Institute Genomics Platform"/>
            <consortium name="The Broad Institute Genome Sequencing Center for Infectious Disease"/>
            <person name="Wu L."/>
            <person name="Ma J."/>
        </authorList>
    </citation>
    <scope>NUCLEOTIDE SEQUENCE [LARGE SCALE GENOMIC DNA]</scope>
    <source>
        <strain evidence="6">CGMCC 1.18575</strain>
    </source>
</reference>
<dbReference type="CDD" id="cd07721">
    <property type="entry name" value="yflN-like_MBL-fold"/>
    <property type="match status" value="1"/>
</dbReference>
<proteinExistence type="predicted"/>
<dbReference type="RefSeq" id="WP_378132626.1">
    <property type="nucleotide sequence ID" value="NZ_JBHSMI010000023.1"/>
</dbReference>
<dbReference type="InterPro" id="IPR050855">
    <property type="entry name" value="NDM-1-like"/>
</dbReference>
<comment type="catalytic activity">
    <reaction evidence="1">
        <text>3',5'-cyclic CMP + H2O = CMP + H(+)</text>
        <dbReference type="Rhea" id="RHEA:72675"/>
        <dbReference type="ChEBI" id="CHEBI:15377"/>
        <dbReference type="ChEBI" id="CHEBI:15378"/>
        <dbReference type="ChEBI" id="CHEBI:58003"/>
        <dbReference type="ChEBI" id="CHEBI:60377"/>
    </reaction>
    <physiologicalReaction direction="left-to-right" evidence="1">
        <dbReference type="Rhea" id="RHEA:72676"/>
    </physiologicalReaction>
</comment>
<evidence type="ECO:0000256" key="1">
    <source>
        <dbReference type="ARBA" id="ARBA00034221"/>
    </source>
</evidence>
<organism evidence="5 6">
    <name type="scientific">Cohnella soli</name>
    <dbReference type="NCBI Taxonomy" id="425005"/>
    <lineage>
        <taxon>Bacteria</taxon>
        <taxon>Bacillati</taxon>
        <taxon>Bacillota</taxon>
        <taxon>Bacilli</taxon>
        <taxon>Bacillales</taxon>
        <taxon>Paenibacillaceae</taxon>
        <taxon>Cohnella</taxon>
    </lineage>
</organism>
<evidence type="ECO:0000256" key="3">
    <source>
        <dbReference type="ARBA" id="ARBA00048505"/>
    </source>
</evidence>
<dbReference type="InterPro" id="IPR036866">
    <property type="entry name" value="RibonucZ/Hydroxyglut_hydro"/>
</dbReference>
<dbReference type="Proteomes" id="UP001596113">
    <property type="component" value="Unassembled WGS sequence"/>
</dbReference>
<dbReference type="PANTHER" id="PTHR42951">
    <property type="entry name" value="METALLO-BETA-LACTAMASE DOMAIN-CONTAINING"/>
    <property type="match status" value="1"/>
</dbReference>
<dbReference type="SMART" id="SM00849">
    <property type="entry name" value="Lactamase_B"/>
    <property type="match status" value="1"/>
</dbReference>